<accession>A0A7C3UXL5</accession>
<dbReference type="NCBIfam" id="TIGR02532">
    <property type="entry name" value="IV_pilin_GFxxxE"/>
    <property type="match status" value="1"/>
</dbReference>
<dbReference type="Gene3D" id="3.30.700.10">
    <property type="entry name" value="Glycoprotein, Type 4 Pilin"/>
    <property type="match status" value="2"/>
</dbReference>
<protein>
    <submittedName>
        <fullName evidence="2">Prepilin-type N-terminal cleavage/methylation domain-containing protein</fullName>
    </submittedName>
</protein>
<evidence type="ECO:0000313" key="2">
    <source>
        <dbReference type="EMBL" id="HGE99941.1"/>
    </source>
</evidence>
<evidence type="ECO:0000256" key="1">
    <source>
        <dbReference type="SAM" id="Phobius"/>
    </source>
</evidence>
<gene>
    <name evidence="2" type="ORF">ENX07_07750</name>
</gene>
<dbReference type="SUPFAM" id="SSF54523">
    <property type="entry name" value="Pili subunits"/>
    <property type="match status" value="1"/>
</dbReference>
<dbReference type="InterPro" id="IPR045584">
    <property type="entry name" value="Pilin-like"/>
</dbReference>
<dbReference type="Pfam" id="PF07963">
    <property type="entry name" value="N_methyl"/>
    <property type="match status" value="1"/>
</dbReference>
<sequence>MNRKRKGFTLMEIVIVISIIGMLLAFFAPPLVSRIQQNARITATRRNLMELRKAIVGNPEIVSGGQYLDLGFKGDVGRFPRHLIELLTNRPDTVRGFEYPGRESIPAWDPYTKHGWHGPYVRDDGKLGFLEDAWGNPILYYISPTGETLGLKSAGPDGEWYPPPSGSAENDDIIVLF</sequence>
<name>A0A7C3UXL5_UNCW3</name>
<keyword evidence="1" id="KW-1133">Transmembrane helix</keyword>
<keyword evidence="1" id="KW-0472">Membrane</keyword>
<proteinExistence type="predicted"/>
<comment type="caution">
    <text evidence="2">The sequence shown here is derived from an EMBL/GenBank/DDBJ whole genome shotgun (WGS) entry which is preliminary data.</text>
</comment>
<reference evidence="2" key="1">
    <citation type="journal article" date="2020" name="mSystems">
        <title>Genome- and Community-Level Interaction Insights into Carbon Utilization and Element Cycling Functions of Hydrothermarchaeota in Hydrothermal Sediment.</title>
        <authorList>
            <person name="Zhou Z."/>
            <person name="Liu Y."/>
            <person name="Xu W."/>
            <person name="Pan J."/>
            <person name="Luo Z.H."/>
            <person name="Li M."/>
        </authorList>
    </citation>
    <scope>NUCLEOTIDE SEQUENCE [LARGE SCALE GENOMIC DNA]</scope>
    <source>
        <strain evidence="2">SpSt-906</strain>
    </source>
</reference>
<feature type="transmembrane region" description="Helical" evidence="1">
    <location>
        <begin position="7"/>
        <end position="28"/>
    </location>
</feature>
<keyword evidence="1" id="KW-0812">Transmembrane</keyword>
<dbReference type="AlphaFoldDB" id="A0A7C3UXL5"/>
<organism evidence="2">
    <name type="scientific">candidate division WOR-3 bacterium</name>
    <dbReference type="NCBI Taxonomy" id="2052148"/>
    <lineage>
        <taxon>Bacteria</taxon>
        <taxon>Bacteria division WOR-3</taxon>
    </lineage>
</organism>
<dbReference type="InterPro" id="IPR012902">
    <property type="entry name" value="N_methyl_site"/>
</dbReference>
<dbReference type="EMBL" id="DTMQ01000047">
    <property type="protein sequence ID" value="HGE99941.1"/>
    <property type="molecule type" value="Genomic_DNA"/>
</dbReference>